<dbReference type="HOGENOM" id="CLU_022256_3_1_5"/>
<dbReference type="InterPro" id="IPR051260">
    <property type="entry name" value="Diverse_substr_monoxygenases"/>
</dbReference>
<keyword evidence="2" id="KW-0288">FMN</keyword>
<evidence type="ECO:0000256" key="4">
    <source>
        <dbReference type="ARBA" id="ARBA00023033"/>
    </source>
</evidence>
<gene>
    <name evidence="5" type="ordered locus">GLX_02470</name>
</gene>
<keyword evidence="3" id="KW-0560">Oxidoreductase</keyword>
<sequence length="147" mass="16109">MSPEPNEPVRHVRNDAINSAIDSLTVQSPDKVWTVGELARHAAIGGMGVTIVGSPTEIADQMEEWMAQTGVDGFNLAYAVAPETFEDIVNLVIPELQRRGRYKTAYRPGTLRHKLFGGDDLLDGTHVADSLRIHPVGVRRQHTETGV</sequence>
<reference evidence="6" key="1">
    <citation type="journal article" date="2011" name="J. Bacteriol.">
        <title>Complete genome sequence of NBRC 3288, a unique cellulose-nonproducing strain of Gluconacetobacter xylinus isolated from vinegar.</title>
        <authorList>
            <person name="Ogino H."/>
            <person name="Azuma Y."/>
            <person name="Hosoyama A."/>
            <person name="Nakazawa H."/>
            <person name="Matsutani M."/>
            <person name="Hasegawa A."/>
            <person name="Otsuyama K."/>
            <person name="Matsushita K."/>
            <person name="Fujita N."/>
            <person name="Shirai M."/>
        </authorList>
    </citation>
    <scope>NUCLEOTIDE SEQUENCE [LARGE SCALE GENOMIC DNA]</scope>
    <source>
        <strain evidence="6">NBRC 3288 / BCRC 11682 / LMG 1693</strain>
    </source>
</reference>
<organism evidence="5 6">
    <name type="scientific">Komagataeibacter medellinensis (strain NBRC 3288 / BCRC 11682 / LMG 1693 / Kondo 51)</name>
    <name type="common">Gluconacetobacter medellinensis</name>
    <dbReference type="NCBI Taxonomy" id="634177"/>
    <lineage>
        <taxon>Bacteria</taxon>
        <taxon>Pseudomonadati</taxon>
        <taxon>Pseudomonadota</taxon>
        <taxon>Alphaproteobacteria</taxon>
        <taxon>Acetobacterales</taxon>
        <taxon>Acetobacteraceae</taxon>
        <taxon>Komagataeibacter</taxon>
    </lineage>
</organism>
<proteinExistence type="predicted"/>
<dbReference type="Proteomes" id="UP000009044">
    <property type="component" value="Chromosome"/>
</dbReference>
<dbReference type="InterPro" id="IPR036661">
    <property type="entry name" value="Luciferase-like_sf"/>
</dbReference>
<dbReference type="STRING" id="634177.GLX_02470"/>
<dbReference type="PANTHER" id="PTHR30011">
    <property type="entry name" value="ALKANESULFONATE MONOOXYGENASE-RELATED"/>
    <property type="match status" value="1"/>
</dbReference>
<evidence type="ECO:0000313" key="5">
    <source>
        <dbReference type="EMBL" id="BAK82659.1"/>
    </source>
</evidence>
<dbReference type="EMBL" id="AP012159">
    <property type="protein sequence ID" value="BAK82659.1"/>
    <property type="molecule type" value="Genomic_DNA"/>
</dbReference>
<evidence type="ECO:0000256" key="1">
    <source>
        <dbReference type="ARBA" id="ARBA00022630"/>
    </source>
</evidence>
<dbReference type="PANTHER" id="PTHR30011:SF16">
    <property type="entry name" value="C2H2 FINGER DOMAIN TRANSCRIPTION FACTOR (EUROFUNG)-RELATED"/>
    <property type="match status" value="1"/>
</dbReference>
<dbReference type="eggNOG" id="COG2141">
    <property type="taxonomic scope" value="Bacteria"/>
</dbReference>
<dbReference type="PATRIC" id="fig|634177.7.peg.267"/>
<evidence type="ECO:0000256" key="2">
    <source>
        <dbReference type="ARBA" id="ARBA00022643"/>
    </source>
</evidence>
<dbReference type="GO" id="GO:0004497">
    <property type="term" value="F:monooxygenase activity"/>
    <property type="evidence" value="ECO:0007669"/>
    <property type="project" value="UniProtKB-KW"/>
</dbReference>
<evidence type="ECO:0000313" key="6">
    <source>
        <dbReference type="Proteomes" id="UP000009044"/>
    </source>
</evidence>
<protein>
    <submittedName>
        <fullName evidence="5">Monooxygenase</fullName>
    </submittedName>
</protein>
<dbReference type="Gene3D" id="3.20.20.30">
    <property type="entry name" value="Luciferase-like domain"/>
    <property type="match status" value="1"/>
</dbReference>
<dbReference type="GO" id="GO:0016705">
    <property type="term" value="F:oxidoreductase activity, acting on paired donors, with incorporation or reduction of molecular oxygen"/>
    <property type="evidence" value="ECO:0007669"/>
    <property type="project" value="InterPro"/>
</dbReference>
<accession>G2I354</accession>
<evidence type="ECO:0000256" key="3">
    <source>
        <dbReference type="ARBA" id="ARBA00023002"/>
    </source>
</evidence>
<dbReference type="SUPFAM" id="SSF51679">
    <property type="entry name" value="Bacterial luciferase-like"/>
    <property type="match status" value="1"/>
</dbReference>
<name>G2I354_KOMMN</name>
<keyword evidence="4 5" id="KW-0503">Monooxygenase</keyword>
<keyword evidence="1" id="KW-0285">Flavoprotein</keyword>
<dbReference type="AlphaFoldDB" id="G2I354"/>
<dbReference type="KEGG" id="gxy:GLX_02470"/>